<feature type="domain" description="MADF" evidence="2">
    <location>
        <begin position="11"/>
        <end position="114"/>
    </location>
</feature>
<accession>A0A6J1NX27</accession>
<dbReference type="GO" id="GO:0006357">
    <property type="term" value="P:regulation of transcription by RNA polymerase II"/>
    <property type="evidence" value="ECO:0007669"/>
    <property type="project" value="TreeGrafter"/>
</dbReference>
<dbReference type="Pfam" id="PF10545">
    <property type="entry name" value="MADF_DNA_bdg"/>
    <property type="match status" value="1"/>
</dbReference>
<reference evidence="5" key="1">
    <citation type="submission" date="2025-08" db="UniProtKB">
        <authorList>
            <consortium name="RefSeq"/>
        </authorList>
    </citation>
    <scope>IDENTIFICATION</scope>
</reference>
<evidence type="ECO:0000259" key="2">
    <source>
        <dbReference type="PROSITE" id="PS51029"/>
    </source>
</evidence>
<dbReference type="SMART" id="SM00595">
    <property type="entry name" value="MADF"/>
    <property type="match status" value="1"/>
</dbReference>
<dbReference type="OrthoDB" id="8118596at2759"/>
<keyword evidence="4" id="KW-1185">Reference proteome</keyword>
<dbReference type="Pfam" id="PF02944">
    <property type="entry name" value="BESS"/>
    <property type="match status" value="1"/>
</dbReference>
<dbReference type="GO" id="GO:0003677">
    <property type="term" value="F:DNA binding"/>
    <property type="evidence" value="ECO:0007669"/>
    <property type="project" value="InterPro"/>
</dbReference>
<keyword evidence="1" id="KW-0539">Nucleus</keyword>
<dbReference type="AlphaFoldDB" id="A0A6J1NX27"/>
<dbReference type="Proteomes" id="UP001652582">
    <property type="component" value="Chromosome 19"/>
</dbReference>
<sequence>MSNVSNIDIDKLIKCVKCRPTLYSRNGRYETGHQQRKKRLWLEVCAELNPDFHKMSATQRQEYDSEVYKRWRSLRTCFTRELALQKKEKIEKTTKRRKIYENFDALRFLLVDCGEDASAYQDESIQILQFDSEEDTPEFEDLDESSRGEGTLQNIKSEVEIESYPESEVFFNTPNSVKETVRGSTRDTLDVSLRQESDSDKLFMLSLIPSFRRIPTKKKLAAKIALLKVMESFQED</sequence>
<dbReference type="PROSITE" id="PS51031">
    <property type="entry name" value="BESS"/>
    <property type="match status" value="1"/>
</dbReference>
<comment type="subcellular location">
    <subcellularLocation>
        <location evidence="1">Nucleus</location>
    </subcellularLocation>
</comment>
<evidence type="ECO:0000256" key="1">
    <source>
        <dbReference type="PROSITE-ProRule" id="PRU00371"/>
    </source>
</evidence>
<evidence type="ECO:0000259" key="3">
    <source>
        <dbReference type="PROSITE" id="PS51031"/>
    </source>
</evidence>
<name>A0A6J1NX27_BICAN</name>
<dbReference type="GeneID" id="112056052"/>
<dbReference type="InterPro" id="IPR039353">
    <property type="entry name" value="TF_Adf1"/>
</dbReference>
<protein>
    <submittedName>
        <fullName evidence="5">Uncharacterized protein LOC112056052</fullName>
    </submittedName>
</protein>
<feature type="domain" description="BESS" evidence="3">
    <location>
        <begin position="197"/>
        <end position="236"/>
    </location>
</feature>
<dbReference type="KEGG" id="bany:112056052"/>
<gene>
    <name evidence="5" type="primary">LOC112056052</name>
</gene>
<proteinExistence type="predicted"/>
<dbReference type="InterPro" id="IPR006578">
    <property type="entry name" value="MADF-dom"/>
</dbReference>
<dbReference type="GO" id="GO:0005634">
    <property type="term" value="C:nucleus"/>
    <property type="evidence" value="ECO:0007669"/>
    <property type="project" value="UniProtKB-SubCell"/>
</dbReference>
<organism evidence="4 5">
    <name type="scientific">Bicyclus anynana</name>
    <name type="common">Squinting bush brown butterfly</name>
    <dbReference type="NCBI Taxonomy" id="110368"/>
    <lineage>
        <taxon>Eukaryota</taxon>
        <taxon>Metazoa</taxon>
        <taxon>Ecdysozoa</taxon>
        <taxon>Arthropoda</taxon>
        <taxon>Hexapoda</taxon>
        <taxon>Insecta</taxon>
        <taxon>Pterygota</taxon>
        <taxon>Neoptera</taxon>
        <taxon>Endopterygota</taxon>
        <taxon>Lepidoptera</taxon>
        <taxon>Glossata</taxon>
        <taxon>Ditrysia</taxon>
        <taxon>Papilionoidea</taxon>
        <taxon>Nymphalidae</taxon>
        <taxon>Satyrinae</taxon>
        <taxon>Satyrini</taxon>
        <taxon>Mycalesina</taxon>
        <taxon>Bicyclus</taxon>
    </lineage>
</organism>
<dbReference type="PANTHER" id="PTHR12243:SF69">
    <property type="entry name" value="SI:CH73-59F11.3"/>
    <property type="match status" value="1"/>
</dbReference>
<dbReference type="InterPro" id="IPR004210">
    <property type="entry name" value="BESS_motif"/>
</dbReference>
<evidence type="ECO:0000313" key="4">
    <source>
        <dbReference type="Proteomes" id="UP001652582"/>
    </source>
</evidence>
<dbReference type="PROSITE" id="PS51029">
    <property type="entry name" value="MADF"/>
    <property type="match status" value="1"/>
</dbReference>
<dbReference type="PANTHER" id="PTHR12243">
    <property type="entry name" value="MADF DOMAIN TRANSCRIPTION FACTOR"/>
    <property type="match status" value="1"/>
</dbReference>
<dbReference type="RefSeq" id="XP_023952160.2">
    <property type="nucleotide sequence ID" value="XM_024096392.2"/>
</dbReference>
<dbReference type="GO" id="GO:0005667">
    <property type="term" value="C:transcription regulator complex"/>
    <property type="evidence" value="ECO:0007669"/>
    <property type="project" value="TreeGrafter"/>
</dbReference>
<evidence type="ECO:0000313" key="5">
    <source>
        <dbReference type="RefSeq" id="XP_023952160.2"/>
    </source>
</evidence>